<organism evidence="2 3">
    <name type="scientific">Streptomyces wuyuanensis</name>
    <dbReference type="NCBI Taxonomy" id="1196353"/>
    <lineage>
        <taxon>Bacteria</taxon>
        <taxon>Bacillati</taxon>
        <taxon>Actinomycetota</taxon>
        <taxon>Actinomycetes</taxon>
        <taxon>Kitasatosporales</taxon>
        <taxon>Streptomycetaceae</taxon>
        <taxon>Streptomyces</taxon>
    </lineage>
</organism>
<proteinExistence type="predicted"/>
<reference evidence="3" key="1">
    <citation type="submission" date="2016-10" db="EMBL/GenBank/DDBJ databases">
        <authorList>
            <person name="Varghese N."/>
            <person name="Submissions S."/>
        </authorList>
    </citation>
    <scope>NUCLEOTIDE SEQUENCE [LARGE SCALE GENOMIC DNA]</scope>
    <source>
        <strain evidence="3">CGMCC 4.7042</strain>
    </source>
</reference>
<gene>
    <name evidence="2" type="ORF">SAMN05444921_11186</name>
</gene>
<name>A0A1G9UXB9_9ACTN</name>
<dbReference type="AlphaFoldDB" id="A0A1G9UXB9"/>
<dbReference type="EMBL" id="FNHI01000011">
    <property type="protein sequence ID" value="SDM64558.1"/>
    <property type="molecule type" value="Genomic_DNA"/>
</dbReference>
<evidence type="ECO:0000256" key="1">
    <source>
        <dbReference type="SAM" id="MobiDB-lite"/>
    </source>
</evidence>
<evidence type="ECO:0000313" key="3">
    <source>
        <dbReference type="Proteomes" id="UP000199063"/>
    </source>
</evidence>
<keyword evidence="3" id="KW-1185">Reference proteome</keyword>
<evidence type="ECO:0000313" key="2">
    <source>
        <dbReference type="EMBL" id="SDM64558.1"/>
    </source>
</evidence>
<dbReference type="Proteomes" id="UP000199063">
    <property type="component" value="Unassembled WGS sequence"/>
</dbReference>
<accession>A0A1G9UXB9</accession>
<feature type="region of interest" description="Disordered" evidence="1">
    <location>
        <begin position="1"/>
        <end position="33"/>
    </location>
</feature>
<sequence length="33" mass="3386">MPARDAVLGENGPTVTMAEPPADLFADRDGEAA</sequence>
<protein>
    <submittedName>
        <fullName evidence="2">Uncharacterized protein</fullName>
    </submittedName>
</protein>